<reference evidence="3 4" key="1">
    <citation type="submission" date="2015-08" db="EMBL/GenBank/DDBJ databases">
        <title>Draft Genome Sequence of Bacillus vietnamensis UCD-SED5.</title>
        <authorList>
            <person name="Lee R.D."/>
            <person name="Jospin G."/>
            <person name="Lang J.M."/>
            <person name="Coil D.A."/>
            <person name="Eisen J.A."/>
        </authorList>
    </citation>
    <scope>NUCLEOTIDE SEQUENCE [LARGE SCALE GENOMIC DNA]</scope>
    <source>
        <strain evidence="3 4">UCD-SED5</strain>
    </source>
</reference>
<dbReference type="AlphaFoldDB" id="A0A0P6WER2"/>
<keyword evidence="2" id="KW-1133">Transmembrane helix</keyword>
<keyword evidence="2" id="KW-0472">Membrane</keyword>
<evidence type="ECO:0008006" key="5">
    <source>
        <dbReference type="Google" id="ProtNLM"/>
    </source>
</evidence>
<name>A0A0P6WER2_9BACI</name>
<dbReference type="PATRIC" id="fig|218284.4.peg.3484"/>
<dbReference type="OrthoDB" id="2691442at2"/>
<dbReference type="Proteomes" id="UP000050398">
    <property type="component" value="Unassembled WGS sequence"/>
</dbReference>
<dbReference type="Pfam" id="PF11085">
    <property type="entry name" value="YqhR"/>
    <property type="match status" value="1"/>
</dbReference>
<proteinExistence type="predicted"/>
<dbReference type="InterPro" id="IPR024563">
    <property type="entry name" value="YqhR"/>
</dbReference>
<sequence length="189" mass="21565">MAEQKGQHEKIQDGTEESKENPRLEQNQSEKPLSFMAMVVVTGFTAGMLWSAIAYICYFFSFTKIEPNIIFEPWAVGNWVDKWIGIVLSIVAYGVISIGVALIYYGLLRKFKSMWVGAAYGILLYLAFFLVLNPLFPSIKSFTAIDYHTLITTLCLYILYGVFIGYSISYEENELRHQDEKEKSGEVTH</sequence>
<dbReference type="RefSeq" id="WP_060672201.1">
    <property type="nucleotide sequence ID" value="NZ_JBCNGU010000018.1"/>
</dbReference>
<dbReference type="eggNOG" id="ENOG5030H6A">
    <property type="taxonomic scope" value="Bacteria"/>
</dbReference>
<feature type="region of interest" description="Disordered" evidence="1">
    <location>
        <begin position="1"/>
        <end position="28"/>
    </location>
</feature>
<protein>
    <recommendedName>
        <fullName evidence="5">Membrane protein YqhR</fullName>
    </recommendedName>
</protein>
<evidence type="ECO:0000313" key="4">
    <source>
        <dbReference type="Proteomes" id="UP000050398"/>
    </source>
</evidence>
<feature type="transmembrane region" description="Helical" evidence="2">
    <location>
        <begin position="147"/>
        <end position="168"/>
    </location>
</feature>
<accession>A0A0P6WER2</accession>
<evidence type="ECO:0000313" key="3">
    <source>
        <dbReference type="EMBL" id="KPL59627.1"/>
    </source>
</evidence>
<feature type="transmembrane region" description="Helical" evidence="2">
    <location>
        <begin position="83"/>
        <end position="107"/>
    </location>
</feature>
<evidence type="ECO:0000256" key="1">
    <source>
        <dbReference type="SAM" id="MobiDB-lite"/>
    </source>
</evidence>
<feature type="transmembrane region" description="Helical" evidence="2">
    <location>
        <begin position="33"/>
        <end position="63"/>
    </location>
</feature>
<organism evidence="3 4">
    <name type="scientific">Rossellomorea vietnamensis</name>
    <dbReference type="NCBI Taxonomy" id="218284"/>
    <lineage>
        <taxon>Bacteria</taxon>
        <taxon>Bacillati</taxon>
        <taxon>Bacillota</taxon>
        <taxon>Bacilli</taxon>
        <taxon>Bacillales</taxon>
        <taxon>Bacillaceae</taxon>
        <taxon>Rossellomorea</taxon>
    </lineage>
</organism>
<gene>
    <name evidence="3" type="ORF">AM506_09155</name>
</gene>
<dbReference type="EMBL" id="LIXZ01000006">
    <property type="protein sequence ID" value="KPL59627.1"/>
    <property type="molecule type" value="Genomic_DNA"/>
</dbReference>
<feature type="transmembrane region" description="Helical" evidence="2">
    <location>
        <begin position="114"/>
        <end position="135"/>
    </location>
</feature>
<comment type="caution">
    <text evidence="3">The sequence shown here is derived from an EMBL/GenBank/DDBJ whole genome shotgun (WGS) entry which is preliminary data.</text>
</comment>
<evidence type="ECO:0000256" key="2">
    <source>
        <dbReference type="SAM" id="Phobius"/>
    </source>
</evidence>
<feature type="compositionally biased region" description="Basic and acidic residues" evidence="1">
    <location>
        <begin position="1"/>
        <end position="23"/>
    </location>
</feature>
<keyword evidence="2" id="KW-0812">Transmembrane</keyword>